<dbReference type="InterPro" id="IPR013022">
    <property type="entry name" value="Xyl_isomerase-like_TIM-brl"/>
</dbReference>
<dbReference type="Gene3D" id="3.20.20.150">
    <property type="entry name" value="Divalent-metal-dependent TIM barrel enzymes"/>
    <property type="match status" value="1"/>
</dbReference>
<feature type="chain" id="PRO_5019740966" evidence="1">
    <location>
        <begin position="29"/>
        <end position="327"/>
    </location>
</feature>
<name>A0A494VHG2_9SPHI</name>
<dbReference type="PANTHER" id="PTHR12110">
    <property type="entry name" value="HYDROXYPYRUVATE ISOMERASE"/>
    <property type="match status" value="1"/>
</dbReference>
<evidence type="ECO:0000259" key="2">
    <source>
        <dbReference type="Pfam" id="PF01261"/>
    </source>
</evidence>
<dbReference type="KEGG" id="muh:HYN43_001970"/>
<feature type="domain" description="Xylose isomerase-like TIM barrel" evidence="2">
    <location>
        <begin position="68"/>
        <end position="298"/>
    </location>
</feature>
<feature type="signal peptide" evidence="1">
    <location>
        <begin position="1"/>
        <end position="28"/>
    </location>
</feature>
<proteinExistence type="predicted"/>
<evidence type="ECO:0000313" key="3">
    <source>
        <dbReference type="EMBL" id="AYL94136.1"/>
    </source>
</evidence>
<sequence length="327" mass="36217">MENISRKKFIATTALAAAGLPFGLGALAKPLALPEDINGVYPAATEKIKVSIFSKHLHWLNYTDMATLAAQLGFDGVDLTVRPDGHVSPERVTDDLPKAVEAIEKAGLKVYSIVTNIKAADEKDTEPILKAASALGIKYYRTAWFNYDKALSVQANIKAIYKQLVGLAAINKKYGMHGGYQNHSGDLFGASQWDLWLSLEGLDPNYIGCQYDVRHATTEGADTWPVTLDLLKAYSKTINVKDFYWDKKDGKWQVKSVPLGEGMVDFKKYFSLLKQYNINGPLSLHCEYPLGGAEDGARKLSISKEAFSEAVKKDLTTLRKWLAEYDL</sequence>
<evidence type="ECO:0000256" key="1">
    <source>
        <dbReference type="SAM" id="SignalP"/>
    </source>
</evidence>
<dbReference type="InterPro" id="IPR036237">
    <property type="entry name" value="Xyl_isomerase-like_sf"/>
</dbReference>
<gene>
    <name evidence="3" type="ORF">HYN43_001970</name>
</gene>
<dbReference type="EMBL" id="CP032869">
    <property type="protein sequence ID" value="AYL94136.1"/>
    <property type="molecule type" value="Genomic_DNA"/>
</dbReference>
<dbReference type="PROSITE" id="PS51318">
    <property type="entry name" value="TAT"/>
    <property type="match status" value="1"/>
</dbReference>
<dbReference type="OrthoDB" id="2561798at2"/>
<dbReference type="AlphaFoldDB" id="A0A494VHG2"/>
<protein>
    <submittedName>
        <fullName evidence="3">Sugar phosphate isomerase/epimerase</fullName>
    </submittedName>
</protein>
<dbReference type="Pfam" id="PF01261">
    <property type="entry name" value="AP_endonuc_2"/>
    <property type="match status" value="1"/>
</dbReference>
<keyword evidence="1" id="KW-0732">Signal</keyword>
<dbReference type="PANTHER" id="PTHR12110:SF53">
    <property type="entry name" value="BLR5974 PROTEIN"/>
    <property type="match status" value="1"/>
</dbReference>
<dbReference type="InterPro" id="IPR050312">
    <property type="entry name" value="IolE/XylAMocC-like"/>
</dbReference>
<dbReference type="RefSeq" id="WP_119407855.1">
    <property type="nucleotide sequence ID" value="NZ_CP032869.1"/>
</dbReference>
<dbReference type="InterPro" id="IPR006311">
    <property type="entry name" value="TAT_signal"/>
</dbReference>
<organism evidence="3 4">
    <name type="scientific">Mucilaginibacter celer</name>
    <dbReference type="NCBI Taxonomy" id="2305508"/>
    <lineage>
        <taxon>Bacteria</taxon>
        <taxon>Pseudomonadati</taxon>
        <taxon>Bacteroidota</taxon>
        <taxon>Sphingobacteriia</taxon>
        <taxon>Sphingobacteriales</taxon>
        <taxon>Sphingobacteriaceae</taxon>
        <taxon>Mucilaginibacter</taxon>
    </lineage>
</organism>
<accession>A0A494VHG2</accession>
<evidence type="ECO:0000313" key="4">
    <source>
        <dbReference type="Proteomes" id="UP000270046"/>
    </source>
</evidence>
<keyword evidence="3" id="KW-0413">Isomerase</keyword>
<reference evidence="3 4" key="1">
    <citation type="submission" date="2018-10" db="EMBL/GenBank/DDBJ databases">
        <title>Genome sequencing of Mucilaginibacter sp. HYN0043.</title>
        <authorList>
            <person name="Kim M."/>
            <person name="Yi H."/>
        </authorList>
    </citation>
    <scope>NUCLEOTIDE SEQUENCE [LARGE SCALE GENOMIC DNA]</scope>
    <source>
        <strain evidence="3 4">HYN0043</strain>
    </source>
</reference>
<dbReference type="GO" id="GO:0016853">
    <property type="term" value="F:isomerase activity"/>
    <property type="evidence" value="ECO:0007669"/>
    <property type="project" value="UniProtKB-KW"/>
</dbReference>
<dbReference type="Proteomes" id="UP000270046">
    <property type="component" value="Chromosome"/>
</dbReference>
<keyword evidence="4" id="KW-1185">Reference proteome</keyword>
<dbReference type="SUPFAM" id="SSF51658">
    <property type="entry name" value="Xylose isomerase-like"/>
    <property type="match status" value="1"/>
</dbReference>